<keyword evidence="3" id="KW-1185">Reference proteome</keyword>
<feature type="chain" id="PRO_5017378742" evidence="1">
    <location>
        <begin position="21"/>
        <end position="31"/>
    </location>
</feature>
<feature type="non-terminal residue" evidence="2">
    <location>
        <position position="1"/>
    </location>
</feature>
<keyword evidence="1" id="KW-0732">Signal</keyword>
<gene>
    <name evidence="2" type="ORF">KIPB_013987</name>
</gene>
<evidence type="ECO:0000313" key="3">
    <source>
        <dbReference type="Proteomes" id="UP000265618"/>
    </source>
</evidence>
<dbReference type="AlphaFoldDB" id="A0A391NZ99"/>
<evidence type="ECO:0000313" key="2">
    <source>
        <dbReference type="EMBL" id="GCA64338.1"/>
    </source>
</evidence>
<sequence length="31" mass="3212">FLSCLASLLLAVSSACPVYSNTLRLPAGTSR</sequence>
<reference evidence="2 3" key="1">
    <citation type="journal article" date="2018" name="PLoS ONE">
        <title>The draft genome of Kipferlia bialata reveals reductive genome evolution in fornicate parasites.</title>
        <authorList>
            <person name="Tanifuji G."/>
            <person name="Takabayashi S."/>
            <person name="Kume K."/>
            <person name="Takagi M."/>
            <person name="Nakayama T."/>
            <person name="Kamikawa R."/>
            <person name="Inagaki Y."/>
            <person name="Hashimoto T."/>
        </authorList>
    </citation>
    <scope>NUCLEOTIDE SEQUENCE [LARGE SCALE GENOMIC DNA]</scope>
    <source>
        <strain evidence="2">NY0173</strain>
    </source>
</reference>
<accession>A0A391NZ99</accession>
<organism evidence="2 3">
    <name type="scientific">Kipferlia bialata</name>
    <dbReference type="NCBI Taxonomy" id="797122"/>
    <lineage>
        <taxon>Eukaryota</taxon>
        <taxon>Metamonada</taxon>
        <taxon>Carpediemonas-like organisms</taxon>
        <taxon>Kipferlia</taxon>
    </lineage>
</organism>
<comment type="caution">
    <text evidence="2">The sequence shown here is derived from an EMBL/GenBank/DDBJ whole genome shotgun (WGS) entry which is preliminary data.</text>
</comment>
<protein>
    <submittedName>
        <fullName evidence="2">Uncharacterized protein</fullName>
    </submittedName>
</protein>
<dbReference type="EMBL" id="BDIP01006948">
    <property type="protein sequence ID" value="GCA64338.1"/>
    <property type="molecule type" value="Genomic_DNA"/>
</dbReference>
<feature type="signal peptide" evidence="1">
    <location>
        <begin position="1"/>
        <end position="20"/>
    </location>
</feature>
<dbReference type="Proteomes" id="UP000265618">
    <property type="component" value="Unassembled WGS sequence"/>
</dbReference>
<proteinExistence type="predicted"/>
<name>A0A391NZ99_9EUKA</name>
<evidence type="ECO:0000256" key="1">
    <source>
        <dbReference type="SAM" id="SignalP"/>
    </source>
</evidence>